<dbReference type="Pfam" id="PF06985">
    <property type="entry name" value="HET"/>
    <property type="match status" value="1"/>
</dbReference>
<reference evidence="2" key="1">
    <citation type="journal article" date="2023" name="Mol. Phylogenet. Evol.">
        <title>Genome-scale phylogeny and comparative genomics of the fungal order Sordariales.</title>
        <authorList>
            <person name="Hensen N."/>
            <person name="Bonometti L."/>
            <person name="Westerberg I."/>
            <person name="Brannstrom I.O."/>
            <person name="Guillou S."/>
            <person name="Cros-Aarteil S."/>
            <person name="Calhoun S."/>
            <person name="Haridas S."/>
            <person name="Kuo A."/>
            <person name="Mondo S."/>
            <person name="Pangilinan J."/>
            <person name="Riley R."/>
            <person name="LaButti K."/>
            <person name="Andreopoulos B."/>
            <person name="Lipzen A."/>
            <person name="Chen C."/>
            <person name="Yan M."/>
            <person name="Daum C."/>
            <person name="Ng V."/>
            <person name="Clum A."/>
            <person name="Steindorff A."/>
            <person name="Ohm R.A."/>
            <person name="Martin F."/>
            <person name="Silar P."/>
            <person name="Natvig D.O."/>
            <person name="Lalanne C."/>
            <person name="Gautier V."/>
            <person name="Ament-Velasquez S.L."/>
            <person name="Kruys A."/>
            <person name="Hutchinson M.I."/>
            <person name="Powell A.J."/>
            <person name="Barry K."/>
            <person name="Miller A.N."/>
            <person name="Grigoriev I.V."/>
            <person name="Debuchy R."/>
            <person name="Gladieux P."/>
            <person name="Hiltunen Thoren M."/>
            <person name="Johannesson H."/>
        </authorList>
    </citation>
    <scope>NUCLEOTIDE SEQUENCE</scope>
    <source>
        <strain evidence="2">CBS 141.50</strain>
    </source>
</reference>
<evidence type="ECO:0000313" key="3">
    <source>
        <dbReference type="Proteomes" id="UP001302676"/>
    </source>
</evidence>
<evidence type="ECO:0000259" key="1">
    <source>
        <dbReference type="Pfam" id="PF06985"/>
    </source>
</evidence>
<reference evidence="2" key="2">
    <citation type="submission" date="2023-05" db="EMBL/GenBank/DDBJ databases">
        <authorList>
            <consortium name="Lawrence Berkeley National Laboratory"/>
            <person name="Steindorff A."/>
            <person name="Hensen N."/>
            <person name="Bonometti L."/>
            <person name="Westerberg I."/>
            <person name="Brannstrom I.O."/>
            <person name="Guillou S."/>
            <person name="Cros-Aarteil S."/>
            <person name="Calhoun S."/>
            <person name="Haridas S."/>
            <person name="Kuo A."/>
            <person name="Mondo S."/>
            <person name="Pangilinan J."/>
            <person name="Riley R."/>
            <person name="Labutti K."/>
            <person name="Andreopoulos B."/>
            <person name="Lipzen A."/>
            <person name="Chen C."/>
            <person name="Yanf M."/>
            <person name="Daum C."/>
            <person name="Ng V."/>
            <person name="Clum A."/>
            <person name="Ohm R."/>
            <person name="Martin F."/>
            <person name="Silar P."/>
            <person name="Natvig D."/>
            <person name="Lalanne C."/>
            <person name="Gautier V."/>
            <person name="Ament-Velasquez S.L."/>
            <person name="Kruys A."/>
            <person name="Hutchinson M.I."/>
            <person name="Powell A.J."/>
            <person name="Barry K."/>
            <person name="Miller A.N."/>
            <person name="Grigoriev I.V."/>
            <person name="Debuchy R."/>
            <person name="Gladieux P."/>
            <person name="Thoren M.H."/>
            <person name="Johannesson H."/>
        </authorList>
    </citation>
    <scope>NUCLEOTIDE SEQUENCE</scope>
    <source>
        <strain evidence="2">CBS 141.50</strain>
    </source>
</reference>
<proteinExistence type="predicted"/>
<dbReference type="RefSeq" id="XP_062633428.1">
    <property type="nucleotide sequence ID" value="XM_062782089.1"/>
</dbReference>
<protein>
    <submittedName>
        <fullName evidence="2">Heterokaryon incompatibility protein-domain-containing protein</fullName>
    </submittedName>
</protein>
<keyword evidence="3" id="KW-1185">Reference proteome</keyword>
<name>A0AAN6UVL7_9PEZI</name>
<accession>A0AAN6UVL7</accession>
<dbReference type="PANTHER" id="PTHR24148">
    <property type="entry name" value="ANKYRIN REPEAT DOMAIN-CONTAINING PROTEIN 39 HOMOLOG-RELATED"/>
    <property type="match status" value="1"/>
</dbReference>
<dbReference type="InterPro" id="IPR010730">
    <property type="entry name" value="HET"/>
</dbReference>
<gene>
    <name evidence="2" type="ORF">C8A04DRAFT_32413</name>
</gene>
<dbReference type="GeneID" id="87818702"/>
<dbReference type="PANTHER" id="PTHR24148:SF73">
    <property type="entry name" value="HET DOMAIN PROTEIN (AFU_ORTHOLOGUE AFUA_8G01020)"/>
    <property type="match status" value="1"/>
</dbReference>
<evidence type="ECO:0000313" key="2">
    <source>
        <dbReference type="EMBL" id="KAK4140057.1"/>
    </source>
</evidence>
<comment type="caution">
    <text evidence="2">The sequence shown here is derived from an EMBL/GenBank/DDBJ whole genome shotgun (WGS) entry which is preliminary data.</text>
</comment>
<feature type="domain" description="Heterokaryon incompatibility" evidence="1">
    <location>
        <begin position="54"/>
        <end position="224"/>
    </location>
</feature>
<dbReference type="InterPro" id="IPR052895">
    <property type="entry name" value="HetReg/Transcr_Mod"/>
</dbReference>
<sequence length="680" mass="75488">MATRGRPTLYESDELRLGSGQIRLLTISQSPSPSNDVPLECSLSVVDLDPVADYYALSYTWGAPAEYGPLSRLSESPDCPILCNGRLLHVTANLRCFLLRARQMPGLAAKRFWIDAICVNQQDKSERSAQVMLMANIYSTAAVVISWLGEQDHHTEPGFALLMKLRATSGHSSQLLDALSRLSPDSHDFGDDEQMAAFSCRQSWVSVAHVFQRRYFTRAWIIQEVVLAKTVNVLCGGHELDWSVIAEASHFFSTSAWAQHLTDLFMESAGLPPPHPGPQACENLEFCYQSATILRATAKERKQRKQQGYRAENRGAWAKSLVYTLIRARGFKSTDPRDKVYAVLGLVHEYAQDKPGLIPEYDVPTPAAAFTRAAIQILEDGGGDLLLLSCVEGEKFQKAATGRLPSWVPDWSSEELTGLRVTGYERYSASGELKQHPVVDREGETLSLHGIELDHVTMVGETKQSVLRGEPFPQWLKIVDSLKTTYRHQKGAEQHKVDVFWRTLISNTAGSPPQVVQDGHSLGASFARWFFETTGPVVGGSQDGQDYGDAWHALADRFGKLLDERWDAQSRRVASTSEFLTPFSKGQHLRLFRTAGGYLGFGTECVQVGDLVYIVPGSRVPLLLRRAKLDRTEDQSRKSRHRLVGGAYLHGVMDGECVSPTATGKFVEGIRGLMKTFTLE</sequence>
<dbReference type="Pfam" id="PF26639">
    <property type="entry name" value="Het-6_barrel"/>
    <property type="match status" value="1"/>
</dbReference>
<dbReference type="EMBL" id="MU853641">
    <property type="protein sequence ID" value="KAK4140057.1"/>
    <property type="molecule type" value="Genomic_DNA"/>
</dbReference>
<dbReference type="Proteomes" id="UP001302676">
    <property type="component" value="Unassembled WGS sequence"/>
</dbReference>
<organism evidence="2 3">
    <name type="scientific">Dichotomopilus funicola</name>
    <dbReference type="NCBI Taxonomy" id="1934379"/>
    <lineage>
        <taxon>Eukaryota</taxon>
        <taxon>Fungi</taxon>
        <taxon>Dikarya</taxon>
        <taxon>Ascomycota</taxon>
        <taxon>Pezizomycotina</taxon>
        <taxon>Sordariomycetes</taxon>
        <taxon>Sordariomycetidae</taxon>
        <taxon>Sordariales</taxon>
        <taxon>Chaetomiaceae</taxon>
        <taxon>Dichotomopilus</taxon>
    </lineage>
</organism>
<dbReference type="AlphaFoldDB" id="A0AAN6UVL7"/>